<keyword evidence="3" id="KW-1185">Reference proteome</keyword>
<dbReference type="EMBL" id="JAGHQM010004416">
    <property type="protein sequence ID" value="KAH0535998.1"/>
    <property type="molecule type" value="Genomic_DNA"/>
</dbReference>
<feature type="region of interest" description="Disordered" evidence="1">
    <location>
        <begin position="62"/>
        <end position="93"/>
    </location>
</feature>
<dbReference type="Proteomes" id="UP000750711">
    <property type="component" value="Unassembled WGS sequence"/>
</dbReference>
<evidence type="ECO:0000313" key="2">
    <source>
        <dbReference type="EMBL" id="KAH0535998.1"/>
    </source>
</evidence>
<protein>
    <submittedName>
        <fullName evidence="2">Uncharacterized protein</fullName>
    </submittedName>
</protein>
<dbReference type="AlphaFoldDB" id="A0A9P8KUA9"/>
<evidence type="ECO:0000313" key="3">
    <source>
        <dbReference type="Proteomes" id="UP000750711"/>
    </source>
</evidence>
<reference evidence="2" key="1">
    <citation type="submission" date="2021-03" db="EMBL/GenBank/DDBJ databases">
        <title>Comparative genomics and phylogenomic investigation of the class Geoglossomycetes provide insights into ecological specialization and systematics.</title>
        <authorList>
            <person name="Melie T."/>
            <person name="Pirro S."/>
            <person name="Miller A.N."/>
            <person name="Quandt A."/>
        </authorList>
    </citation>
    <scope>NUCLEOTIDE SEQUENCE</scope>
    <source>
        <strain evidence="2">CAQ_001_2017</strain>
    </source>
</reference>
<comment type="caution">
    <text evidence="2">The sequence shown here is derived from an EMBL/GenBank/DDBJ whole genome shotgun (WGS) entry which is preliminary data.</text>
</comment>
<name>A0A9P8KUA9_9PEZI</name>
<sequence>KNRDGSMGDVVKTIRGIDMYDDYWTLEEYKLYQVDMNTDRRIAVGLAKTLAKCFELTAKKKVYETENRKKPPPRNEGFSLLTGRPPTKRRSLL</sequence>
<feature type="non-terminal residue" evidence="2">
    <location>
        <position position="1"/>
    </location>
</feature>
<proteinExistence type="predicted"/>
<accession>A0A9P8KUA9</accession>
<gene>
    <name evidence="2" type="ORF">GP486_008914</name>
</gene>
<organism evidence="2 3">
    <name type="scientific">Trichoglossum hirsutum</name>
    <dbReference type="NCBI Taxonomy" id="265104"/>
    <lineage>
        <taxon>Eukaryota</taxon>
        <taxon>Fungi</taxon>
        <taxon>Dikarya</taxon>
        <taxon>Ascomycota</taxon>
        <taxon>Pezizomycotina</taxon>
        <taxon>Geoglossomycetes</taxon>
        <taxon>Geoglossales</taxon>
        <taxon>Geoglossaceae</taxon>
        <taxon>Trichoglossum</taxon>
    </lineage>
</organism>
<evidence type="ECO:0000256" key="1">
    <source>
        <dbReference type="SAM" id="MobiDB-lite"/>
    </source>
</evidence>